<protein>
    <submittedName>
        <fullName evidence="1">Uncharacterized protein</fullName>
    </submittedName>
</protein>
<accession>A0AAD9M432</accession>
<evidence type="ECO:0000313" key="2">
    <source>
        <dbReference type="Proteomes" id="UP001232148"/>
    </source>
</evidence>
<proteinExistence type="predicted"/>
<dbReference type="Proteomes" id="UP001232148">
    <property type="component" value="Unassembled WGS sequence"/>
</dbReference>
<keyword evidence="2" id="KW-1185">Reference proteome</keyword>
<sequence length="111" mass="11795">MPFRGLTIVFTSARNGRPSFSFLFSLSLSPSLSAPIPRLGRSQGYQAHSFSCGGRVFGFQPPEGREFSNALCRSPATNVVSKPGSLIATPLGGRGIKSCPCSERTCKVRVG</sequence>
<gene>
    <name evidence="1" type="ORF">LX32DRAFT_426314</name>
</gene>
<reference evidence="1" key="1">
    <citation type="submission" date="2021-06" db="EMBL/GenBank/DDBJ databases">
        <title>Comparative genomics, transcriptomics and evolutionary studies reveal genomic signatures of adaptation to plant cell wall in hemibiotrophic fungi.</title>
        <authorList>
            <consortium name="DOE Joint Genome Institute"/>
            <person name="Baroncelli R."/>
            <person name="Diaz J.F."/>
            <person name="Benocci T."/>
            <person name="Peng M."/>
            <person name="Battaglia E."/>
            <person name="Haridas S."/>
            <person name="Andreopoulos W."/>
            <person name="Labutti K."/>
            <person name="Pangilinan J."/>
            <person name="Floch G.L."/>
            <person name="Makela M.R."/>
            <person name="Henrissat B."/>
            <person name="Grigoriev I.V."/>
            <person name="Crouch J.A."/>
            <person name="De Vries R.P."/>
            <person name="Sukno S.A."/>
            <person name="Thon M.R."/>
        </authorList>
    </citation>
    <scope>NUCLEOTIDE SEQUENCE</scope>
    <source>
        <strain evidence="1">MAFF235873</strain>
    </source>
</reference>
<evidence type="ECO:0000313" key="1">
    <source>
        <dbReference type="EMBL" id="KAK2027898.1"/>
    </source>
</evidence>
<comment type="caution">
    <text evidence="1">The sequence shown here is derived from an EMBL/GenBank/DDBJ whole genome shotgun (WGS) entry which is preliminary data.</text>
</comment>
<dbReference type="EMBL" id="MU842887">
    <property type="protein sequence ID" value="KAK2027898.1"/>
    <property type="molecule type" value="Genomic_DNA"/>
</dbReference>
<organism evidence="1 2">
    <name type="scientific">Colletotrichum zoysiae</name>
    <dbReference type="NCBI Taxonomy" id="1216348"/>
    <lineage>
        <taxon>Eukaryota</taxon>
        <taxon>Fungi</taxon>
        <taxon>Dikarya</taxon>
        <taxon>Ascomycota</taxon>
        <taxon>Pezizomycotina</taxon>
        <taxon>Sordariomycetes</taxon>
        <taxon>Hypocreomycetidae</taxon>
        <taxon>Glomerellales</taxon>
        <taxon>Glomerellaceae</taxon>
        <taxon>Colletotrichum</taxon>
        <taxon>Colletotrichum graminicola species complex</taxon>
    </lineage>
</organism>
<name>A0AAD9M432_9PEZI</name>
<dbReference type="AlphaFoldDB" id="A0AAD9M432"/>